<dbReference type="Proteomes" id="UP000006866">
    <property type="component" value="Chromosome"/>
</dbReference>
<dbReference type="InterPro" id="IPR014729">
    <property type="entry name" value="Rossmann-like_a/b/a_fold"/>
</dbReference>
<proteinExistence type="predicted"/>
<dbReference type="GO" id="GO:0016779">
    <property type="term" value="F:nucleotidyltransferase activity"/>
    <property type="evidence" value="ECO:0007669"/>
    <property type="project" value="UniProtKB-KW"/>
</dbReference>
<dbReference type="HOGENOM" id="CLU_2553571_0_0_9"/>
<sequence>MIKNVYLVKYDPITIVQLNIIRRANKFVNKLIISIYINENINFCFSPLERKNTIKKVAKEVSCEYYDGLLISFMKTFNSNLN</sequence>
<dbReference type="SUPFAM" id="SSF52374">
    <property type="entry name" value="Nucleotidylyl transferase"/>
    <property type="match status" value="1"/>
</dbReference>
<dbReference type="KEGG" id="hpk:Hprae_0108"/>
<dbReference type="EMBL" id="CP002175">
    <property type="protein sequence ID" value="ADO76266.1"/>
    <property type="molecule type" value="Genomic_DNA"/>
</dbReference>
<dbReference type="AlphaFoldDB" id="E3DM07"/>
<organism evidence="1 2">
    <name type="scientific">Halanaerobium praevalens (strain ATCC 33744 / DSM 2228 / GSL)</name>
    <dbReference type="NCBI Taxonomy" id="572479"/>
    <lineage>
        <taxon>Bacteria</taxon>
        <taxon>Bacillati</taxon>
        <taxon>Bacillota</taxon>
        <taxon>Clostridia</taxon>
        <taxon>Halanaerobiales</taxon>
        <taxon>Halanaerobiaceae</taxon>
        <taxon>Halanaerobium</taxon>
    </lineage>
</organism>
<reference evidence="1 2" key="2">
    <citation type="journal article" date="2011" name="Stand. Genomic Sci.">
        <title>Complete genome sequence of the extremely halophilic Halanaerobium praevalens type strain (GSL).</title>
        <authorList>
            <person name="Ivanova N."/>
            <person name="Sikorski J."/>
            <person name="Chertkov O."/>
            <person name="Nolan M."/>
            <person name="Lucas S."/>
            <person name="Hammon N."/>
            <person name="Deshpande S."/>
            <person name="Cheng J.F."/>
            <person name="Tapia R."/>
            <person name="Han C."/>
            <person name="Goodwin L."/>
            <person name="Pitluck S."/>
            <person name="Huntemann M."/>
            <person name="Liolios K."/>
            <person name="Pagani I."/>
            <person name="Mavromatis K."/>
            <person name="Ovchinikova G."/>
            <person name="Pati A."/>
            <person name="Chen A."/>
            <person name="Palaniappan K."/>
            <person name="Land M."/>
            <person name="Hauser L."/>
            <person name="Brambilla E.M."/>
            <person name="Kannan K.P."/>
            <person name="Rohde M."/>
            <person name="Tindall B.J."/>
            <person name="Goker M."/>
            <person name="Detter J.C."/>
            <person name="Woyke T."/>
            <person name="Bristow J."/>
            <person name="Eisen J.A."/>
            <person name="Markowitz V."/>
            <person name="Hugenholtz P."/>
            <person name="Kyrpides N.C."/>
            <person name="Klenk H.P."/>
            <person name="Lapidus A."/>
        </authorList>
    </citation>
    <scope>NUCLEOTIDE SEQUENCE [LARGE SCALE GENOMIC DNA]</scope>
    <source>
        <strain evidence="2">ATCC 33744 / DSM 2228 / GSL</strain>
    </source>
</reference>
<dbReference type="Gene3D" id="3.40.50.620">
    <property type="entry name" value="HUPs"/>
    <property type="match status" value="1"/>
</dbReference>
<protein>
    <submittedName>
        <fullName evidence="1">Pantetheine-phosphate adenylyltransferase</fullName>
    </submittedName>
</protein>
<keyword evidence="2" id="KW-1185">Reference proteome</keyword>
<name>E3DM07_HALPG</name>
<evidence type="ECO:0000313" key="1">
    <source>
        <dbReference type="EMBL" id="ADO76266.1"/>
    </source>
</evidence>
<evidence type="ECO:0000313" key="2">
    <source>
        <dbReference type="Proteomes" id="UP000006866"/>
    </source>
</evidence>
<gene>
    <name evidence="1" type="ordered locus">Hprae_0108</name>
</gene>
<dbReference type="STRING" id="572479.Hprae_0108"/>
<accession>E3DM07</accession>
<keyword evidence="1" id="KW-0808">Transferase</keyword>
<reference evidence="2" key="1">
    <citation type="submission" date="2010-10" db="EMBL/GenBank/DDBJ databases">
        <title>The complete genome of Halanaerobium praevalens DSM 2228.</title>
        <authorList>
            <consortium name="US DOE Joint Genome Institute (JGI-PGF)"/>
            <person name="Lucas S."/>
            <person name="Copeland A."/>
            <person name="Lapidus A."/>
            <person name="Glavina del Rio T."/>
            <person name="Dalin E."/>
            <person name="Tice H."/>
            <person name="Bruce D."/>
            <person name="Goodwin L."/>
            <person name="Pitluck S."/>
            <person name="Kyrpides N."/>
            <person name="Mavromatis K."/>
            <person name="Ivanova N."/>
            <person name="Ovchinnikova G."/>
            <person name="Chertkov O."/>
            <person name="Detter J.C."/>
            <person name="Han C."/>
            <person name="Larimer F."/>
            <person name="Land M."/>
            <person name="Hauser L."/>
            <person name="Markowitz V."/>
            <person name="Cheng J.-F."/>
            <person name="Hugenholtz P."/>
            <person name="Woyke T."/>
            <person name="Wu D."/>
            <person name="Tindall B."/>
            <person name="Pomrenke H.G."/>
            <person name="Brambilla E."/>
            <person name="Klenk H.-P."/>
            <person name="Eisen J.A."/>
        </authorList>
    </citation>
    <scope>NUCLEOTIDE SEQUENCE [LARGE SCALE GENOMIC DNA]</scope>
    <source>
        <strain evidence="2">ATCC 33744 / DSM 2228 / GSL</strain>
    </source>
</reference>
<keyword evidence="1" id="KW-0548">Nucleotidyltransferase</keyword>